<evidence type="ECO:0000313" key="1">
    <source>
        <dbReference type="EMBL" id="ESO10364.1"/>
    </source>
</evidence>
<keyword evidence="3" id="KW-1185">Reference proteome</keyword>
<dbReference type="CTD" id="20209164"/>
<gene>
    <name evidence="2" type="primary">20209164</name>
    <name evidence="1" type="ORF">HELRODRAFT_183688</name>
</gene>
<sequence length="206" mass="22935">MSSQKKKRSSIPWKTLNGQGVTISRKHATVEGCCGKSNVLSWNIRLGTLNTGLLTGRSMETVDMMERRRVDIRSLQETRWKSNGVALIGSYIMGKHVLTVISAYAPETSESEDSKNDFWNVLSDAVRKTPSSEIPLMCGDLTFMLEIKQMSSTVSVEALATDLKTKTVYGFWNLLKLSTLEWMLLGPVVSGDQFLVSLSTVNKELH</sequence>
<dbReference type="SUPFAM" id="SSF56219">
    <property type="entry name" value="DNase I-like"/>
    <property type="match status" value="1"/>
</dbReference>
<dbReference type="Proteomes" id="UP000015101">
    <property type="component" value="Unassembled WGS sequence"/>
</dbReference>
<dbReference type="HOGENOM" id="CLU_1333214_0_0_1"/>
<reference evidence="2" key="3">
    <citation type="submission" date="2015-06" db="UniProtKB">
        <authorList>
            <consortium name="EnsemblMetazoa"/>
        </authorList>
    </citation>
    <scope>IDENTIFICATION</scope>
</reference>
<dbReference type="GeneID" id="20209164"/>
<dbReference type="InParanoid" id="T1FK15"/>
<dbReference type="InterPro" id="IPR036691">
    <property type="entry name" value="Endo/exonu/phosph_ase_sf"/>
</dbReference>
<evidence type="ECO:0000313" key="2">
    <source>
        <dbReference type="EnsemblMetazoa" id="HelroP183688"/>
    </source>
</evidence>
<dbReference type="OrthoDB" id="418748at2759"/>
<evidence type="ECO:0008006" key="4">
    <source>
        <dbReference type="Google" id="ProtNLM"/>
    </source>
</evidence>
<dbReference type="RefSeq" id="XP_009011524.1">
    <property type="nucleotide sequence ID" value="XM_009013276.1"/>
</dbReference>
<dbReference type="EnsemblMetazoa" id="HelroT183688">
    <property type="protein sequence ID" value="HelroP183688"/>
    <property type="gene ID" value="HelroG183688"/>
</dbReference>
<reference evidence="1 3" key="2">
    <citation type="journal article" date="2013" name="Nature">
        <title>Insights into bilaterian evolution from three spiralian genomes.</title>
        <authorList>
            <person name="Simakov O."/>
            <person name="Marletaz F."/>
            <person name="Cho S.J."/>
            <person name="Edsinger-Gonzales E."/>
            <person name="Havlak P."/>
            <person name="Hellsten U."/>
            <person name="Kuo D.H."/>
            <person name="Larsson T."/>
            <person name="Lv J."/>
            <person name="Arendt D."/>
            <person name="Savage R."/>
            <person name="Osoegawa K."/>
            <person name="de Jong P."/>
            <person name="Grimwood J."/>
            <person name="Chapman J.A."/>
            <person name="Shapiro H."/>
            <person name="Aerts A."/>
            <person name="Otillar R.P."/>
            <person name="Terry A.Y."/>
            <person name="Boore J.L."/>
            <person name="Grigoriev I.V."/>
            <person name="Lindberg D.R."/>
            <person name="Seaver E.C."/>
            <person name="Weisblat D.A."/>
            <person name="Putnam N.H."/>
            <person name="Rokhsar D.S."/>
        </authorList>
    </citation>
    <scope>NUCLEOTIDE SEQUENCE</scope>
</reference>
<organism evidence="2 3">
    <name type="scientific">Helobdella robusta</name>
    <name type="common">Californian leech</name>
    <dbReference type="NCBI Taxonomy" id="6412"/>
    <lineage>
        <taxon>Eukaryota</taxon>
        <taxon>Metazoa</taxon>
        <taxon>Spiralia</taxon>
        <taxon>Lophotrochozoa</taxon>
        <taxon>Annelida</taxon>
        <taxon>Clitellata</taxon>
        <taxon>Hirudinea</taxon>
        <taxon>Rhynchobdellida</taxon>
        <taxon>Glossiphoniidae</taxon>
        <taxon>Helobdella</taxon>
    </lineage>
</organism>
<dbReference type="EMBL" id="KB095883">
    <property type="protein sequence ID" value="ESO10364.1"/>
    <property type="molecule type" value="Genomic_DNA"/>
</dbReference>
<dbReference type="AlphaFoldDB" id="T1FK15"/>
<reference evidence="3" key="1">
    <citation type="submission" date="2012-12" db="EMBL/GenBank/DDBJ databases">
        <authorList>
            <person name="Hellsten U."/>
            <person name="Grimwood J."/>
            <person name="Chapman J.A."/>
            <person name="Shapiro H."/>
            <person name="Aerts A."/>
            <person name="Otillar R.P."/>
            <person name="Terry A.Y."/>
            <person name="Boore J.L."/>
            <person name="Simakov O."/>
            <person name="Marletaz F."/>
            <person name="Cho S.-J."/>
            <person name="Edsinger-Gonzales E."/>
            <person name="Havlak P."/>
            <person name="Kuo D.-H."/>
            <person name="Larsson T."/>
            <person name="Lv J."/>
            <person name="Arendt D."/>
            <person name="Savage R."/>
            <person name="Osoegawa K."/>
            <person name="de Jong P."/>
            <person name="Lindberg D.R."/>
            <person name="Seaver E.C."/>
            <person name="Weisblat D.A."/>
            <person name="Putnam N.H."/>
            <person name="Grigoriev I.V."/>
            <person name="Rokhsar D.S."/>
        </authorList>
    </citation>
    <scope>NUCLEOTIDE SEQUENCE</scope>
</reference>
<name>T1FK15_HELRO</name>
<dbReference type="EMBL" id="AMQM01008950">
    <property type="status" value="NOT_ANNOTATED_CDS"/>
    <property type="molecule type" value="Genomic_DNA"/>
</dbReference>
<dbReference type="KEGG" id="hro:HELRODRAFT_183688"/>
<protein>
    <recommendedName>
        <fullName evidence="4">Endonuclease/exonuclease/phosphatase domain-containing protein</fullName>
    </recommendedName>
</protein>
<accession>T1FK15</accession>
<proteinExistence type="predicted"/>
<evidence type="ECO:0000313" key="3">
    <source>
        <dbReference type="Proteomes" id="UP000015101"/>
    </source>
</evidence>